<dbReference type="Proteomes" id="UP000799750">
    <property type="component" value="Unassembled WGS sequence"/>
</dbReference>
<evidence type="ECO:0000313" key="1">
    <source>
        <dbReference type="EMBL" id="KAF2491673.1"/>
    </source>
</evidence>
<dbReference type="InterPro" id="IPR032710">
    <property type="entry name" value="NTF2-like_dom_sf"/>
</dbReference>
<reference evidence="1" key="1">
    <citation type="journal article" date="2020" name="Stud. Mycol.">
        <title>101 Dothideomycetes genomes: a test case for predicting lifestyles and emergence of pathogens.</title>
        <authorList>
            <person name="Haridas S."/>
            <person name="Albert R."/>
            <person name="Binder M."/>
            <person name="Bloem J."/>
            <person name="Labutti K."/>
            <person name="Salamov A."/>
            <person name="Andreopoulos B."/>
            <person name="Baker S."/>
            <person name="Barry K."/>
            <person name="Bills G."/>
            <person name="Bluhm B."/>
            <person name="Cannon C."/>
            <person name="Castanera R."/>
            <person name="Culley D."/>
            <person name="Daum C."/>
            <person name="Ezra D."/>
            <person name="Gonzalez J."/>
            <person name="Henrissat B."/>
            <person name="Kuo A."/>
            <person name="Liang C."/>
            <person name="Lipzen A."/>
            <person name="Lutzoni F."/>
            <person name="Magnuson J."/>
            <person name="Mondo S."/>
            <person name="Nolan M."/>
            <person name="Ohm R."/>
            <person name="Pangilinan J."/>
            <person name="Park H.-J."/>
            <person name="Ramirez L."/>
            <person name="Alfaro M."/>
            <person name="Sun H."/>
            <person name="Tritt A."/>
            <person name="Yoshinaga Y."/>
            <person name="Zwiers L.-H."/>
            <person name="Turgeon B."/>
            <person name="Goodwin S."/>
            <person name="Spatafora J."/>
            <person name="Crous P."/>
            <person name="Grigoriev I."/>
        </authorList>
    </citation>
    <scope>NUCLEOTIDE SEQUENCE</scope>
    <source>
        <strain evidence="1">CBS 269.34</strain>
    </source>
</reference>
<protein>
    <recommendedName>
        <fullName evidence="3">SnoaL-like domain-containing protein</fullName>
    </recommendedName>
</protein>
<name>A0A6A6QJ27_9PEZI</name>
<dbReference type="Gene3D" id="3.10.450.50">
    <property type="match status" value="1"/>
</dbReference>
<evidence type="ECO:0008006" key="3">
    <source>
        <dbReference type="Google" id="ProtNLM"/>
    </source>
</evidence>
<gene>
    <name evidence="1" type="ORF">BU16DRAFT_530133</name>
</gene>
<keyword evidence="2" id="KW-1185">Reference proteome</keyword>
<dbReference type="OrthoDB" id="3758478at2759"/>
<dbReference type="AlphaFoldDB" id="A0A6A6QJ27"/>
<proteinExistence type="predicted"/>
<accession>A0A6A6QJ27</accession>
<dbReference type="SUPFAM" id="SSF54427">
    <property type="entry name" value="NTF2-like"/>
    <property type="match status" value="1"/>
</dbReference>
<sequence>MSSHVETTRAFLHAFTPLTPEAFSPLLAANYHHSFLPPSVAIHAPFTRDGFLAHVASMSRVMTGFPVTPTEIFEDPARNAVVAFATSEVVWNGEVVEAVRKEEGEEGEWKYEGSYVFALWFDEAGLVQRVVEFVDSEGTGRARGLIKRALGLVGGK</sequence>
<dbReference type="EMBL" id="MU004195">
    <property type="protein sequence ID" value="KAF2491673.1"/>
    <property type="molecule type" value="Genomic_DNA"/>
</dbReference>
<evidence type="ECO:0000313" key="2">
    <source>
        <dbReference type="Proteomes" id="UP000799750"/>
    </source>
</evidence>
<organism evidence="1 2">
    <name type="scientific">Lophium mytilinum</name>
    <dbReference type="NCBI Taxonomy" id="390894"/>
    <lineage>
        <taxon>Eukaryota</taxon>
        <taxon>Fungi</taxon>
        <taxon>Dikarya</taxon>
        <taxon>Ascomycota</taxon>
        <taxon>Pezizomycotina</taxon>
        <taxon>Dothideomycetes</taxon>
        <taxon>Pleosporomycetidae</taxon>
        <taxon>Mytilinidiales</taxon>
        <taxon>Mytilinidiaceae</taxon>
        <taxon>Lophium</taxon>
    </lineage>
</organism>